<dbReference type="AlphaFoldDB" id="A0A1I0U3Z9"/>
<proteinExistence type="predicted"/>
<keyword evidence="2" id="KW-1185">Reference proteome</keyword>
<reference evidence="2" key="1">
    <citation type="submission" date="2016-10" db="EMBL/GenBank/DDBJ databases">
        <authorList>
            <person name="Varghese N."/>
            <person name="Submissions S."/>
        </authorList>
    </citation>
    <scope>NUCLEOTIDE SEQUENCE [LARGE SCALE GENOMIC DNA]</scope>
    <source>
        <strain evidence="2">DSM 18130</strain>
    </source>
</reference>
<name>A0A1I0U3Z9_9SPHI</name>
<dbReference type="EMBL" id="FOJM01000019">
    <property type="protein sequence ID" value="SFA58567.1"/>
    <property type="molecule type" value="Genomic_DNA"/>
</dbReference>
<evidence type="ECO:0000313" key="2">
    <source>
        <dbReference type="Proteomes" id="UP000198836"/>
    </source>
</evidence>
<organism evidence="1 2">
    <name type="scientific">Pedobacter suwonensis</name>
    <dbReference type="NCBI Taxonomy" id="332999"/>
    <lineage>
        <taxon>Bacteria</taxon>
        <taxon>Pseudomonadati</taxon>
        <taxon>Bacteroidota</taxon>
        <taxon>Sphingobacteriia</taxon>
        <taxon>Sphingobacteriales</taxon>
        <taxon>Sphingobacteriaceae</taxon>
        <taxon>Pedobacter</taxon>
    </lineage>
</organism>
<dbReference type="RefSeq" id="WP_090987178.1">
    <property type="nucleotide sequence ID" value="NZ_FOJM01000019.1"/>
</dbReference>
<protein>
    <submittedName>
        <fullName evidence="1">Uncharacterized protein</fullName>
    </submittedName>
</protein>
<sequence length="168" mass="19415">MKQTAYVILIGMVMPFLMYAQATSNRLVNDVAKMEGLWKGSLTYLDYRSGKPYTMPADIEIKRIANTNRFLFIHAYPNEQSANSTDTLTISNDGRYFDDAPVISRKVLLKDDVQIITEKIGTDGNDGKKATIRQTYILGKYHFSKRKDVRYAGEKNWIKRHEYSYNRP</sequence>
<gene>
    <name evidence="1" type="ORF">SAMN04488511_119109</name>
</gene>
<evidence type="ECO:0000313" key="1">
    <source>
        <dbReference type="EMBL" id="SFA58567.1"/>
    </source>
</evidence>
<dbReference type="OrthoDB" id="805991at2"/>
<accession>A0A1I0U3Z9</accession>
<dbReference type="Proteomes" id="UP000198836">
    <property type="component" value="Unassembled WGS sequence"/>
</dbReference>